<dbReference type="RefSeq" id="WP_078349850.1">
    <property type="nucleotide sequence ID" value="NZ_MBTF01000034.1"/>
</dbReference>
<dbReference type="AlphaFoldDB" id="A0A1S9PB08"/>
<dbReference type="Proteomes" id="UP000189739">
    <property type="component" value="Unassembled WGS sequence"/>
</dbReference>
<name>A0A1S9PB08_9SPHI</name>
<comment type="caution">
    <text evidence="2">The sequence shown here is derived from an EMBL/GenBank/DDBJ whole genome shotgun (WGS) entry which is preliminary data.</text>
</comment>
<keyword evidence="1" id="KW-0812">Transmembrane</keyword>
<feature type="transmembrane region" description="Helical" evidence="1">
    <location>
        <begin position="76"/>
        <end position="100"/>
    </location>
</feature>
<keyword evidence="1" id="KW-0472">Membrane</keyword>
<protein>
    <submittedName>
        <fullName evidence="2">Uncharacterized protein</fullName>
    </submittedName>
</protein>
<evidence type="ECO:0000313" key="3">
    <source>
        <dbReference type="Proteomes" id="UP000189739"/>
    </source>
</evidence>
<organism evidence="2 3">
    <name type="scientific">Mucilaginibacter pedocola</name>
    <dbReference type="NCBI Taxonomy" id="1792845"/>
    <lineage>
        <taxon>Bacteria</taxon>
        <taxon>Pseudomonadati</taxon>
        <taxon>Bacteroidota</taxon>
        <taxon>Sphingobacteriia</taxon>
        <taxon>Sphingobacteriales</taxon>
        <taxon>Sphingobacteriaceae</taxon>
        <taxon>Mucilaginibacter</taxon>
    </lineage>
</organism>
<feature type="transmembrane region" description="Helical" evidence="1">
    <location>
        <begin position="52"/>
        <end position="70"/>
    </location>
</feature>
<dbReference type="EMBL" id="MBTF01000034">
    <property type="protein sequence ID" value="OOQ58119.1"/>
    <property type="molecule type" value="Genomic_DNA"/>
</dbReference>
<proteinExistence type="predicted"/>
<reference evidence="2 3" key="1">
    <citation type="submission" date="2016-07" db="EMBL/GenBank/DDBJ databases">
        <title>Genomic analysis of zinc-resistant bacterium Mucilaginibacter pedocola TBZ30.</title>
        <authorList>
            <person name="Huang J."/>
            <person name="Tang J."/>
        </authorList>
    </citation>
    <scope>NUCLEOTIDE SEQUENCE [LARGE SCALE GENOMIC DNA]</scope>
    <source>
        <strain evidence="2 3">TBZ30</strain>
    </source>
</reference>
<keyword evidence="3" id="KW-1185">Reference proteome</keyword>
<dbReference type="STRING" id="1792845.BC343_10735"/>
<accession>A0A1S9PB08</accession>
<keyword evidence="1" id="KW-1133">Transmembrane helix</keyword>
<gene>
    <name evidence="2" type="ORF">BC343_10735</name>
</gene>
<sequence>MFPFFAIITAGFIIQLTTVAELRFFKISQYVICGLLLAVFITVAILFDTEKLWIAILLLLISVISTYFIFRNLGNSYQPALLLSGIVVLMVNAWFLLAFYPAMANYKGDGVAAEYVNTHYPGQQIISTAPMADRFDFYMKQPVAYATVDAIIKSPQPALVFANDASMEQLKKSKLRMQVIKVFDNYFGENITMKFINKATREQALTHFYLIRVEITSV</sequence>
<evidence type="ECO:0000256" key="1">
    <source>
        <dbReference type="SAM" id="Phobius"/>
    </source>
</evidence>
<evidence type="ECO:0000313" key="2">
    <source>
        <dbReference type="EMBL" id="OOQ58119.1"/>
    </source>
</evidence>
<feature type="transmembrane region" description="Helical" evidence="1">
    <location>
        <begin position="29"/>
        <end position="47"/>
    </location>
</feature>